<evidence type="ECO:0000256" key="1">
    <source>
        <dbReference type="SAM" id="MobiDB-lite"/>
    </source>
</evidence>
<evidence type="ECO:0008006" key="4">
    <source>
        <dbReference type="Google" id="ProtNLM"/>
    </source>
</evidence>
<evidence type="ECO:0000313" key="2">
    <source>
        <dbReference type="EMBL" id="AFM20039.1"/>
    </source>
</evidence>
<sequence length="232" mass="26151">MAPLSRQRLGLRKPAADITGFPVRRLRRQAQLYRAHHRAFGAWWFASDPGGRFNLAAPNSTCYLAADEETALRERLGPTAGVVSYGWADETRVSVLEVQRGGRVADTCHPHAPRFGMTREVATYARPQLRSDPAVGKQISCPRTAWNRLRVAVHHHRQTQRLRCVQHRRRQNMARGPQPRNWRGGLPARRPDRPAATADRHAAPHSLTPPLPHPTPRCRLDVRVEPGESTIP</sequence>
<feature type="region of interest" description="Disordered" evidence="1">
    <location>
        <begin position="166"/>
        <end position="232"/>
    </location>
</feature>
<dbReference type="KEGG" id="mcb:Mycch_5362"/>
<accession>I4BRY2</accession>
<dbReference type="AlphaFoldDB" id="I4BRY2"/>
<keyword evidence="2" id="KW-0614">Plasmid</keyword>
<dbReference type="Proteomes" id="UP000006057">
    <property type="component" value="Plasmid pMYCCH.01"/>
</dbReference>
<protein>
    <recommendedName>
        <fullName evidence="4">RES domain protein</fullName>
    </recommendedName>
</protein>
<name>I4BRY2_MYCCN</name>
<proteinExistence type="predicted"/>
<feature type="compositionally biased region" description="Basic and acidic residues" evidence="1">
    <location>
        <begin position="189"/>
        <end position="202"/>
    </location>
</feature>
<geneLocation type="plasmid" evidence="2 3">
    <name>pMYCCH.01</name>
</geneLocation>
<dbReference type="EMBL" id="CP003054">
    <property type="protein sequence ID" value="AFM20039.1"/>
    <property type="molecule type" value="Genomic_DNA"/>
</dbReference>
<reference evidence="2 3" key="1">
    <citation type="submission" date="2012-06" db="EMBL/GenBank/DDBJ databases">
        <title>Complete sequence of plasmid 1 of Mycobacterium chubuense NBB4.</title>
        <authorList>
            <consortium name="US DOE Joint Genome Institute"/>
            <person name="Lucas S."/>
            <person name="Han J."/>
            <person name="Lapidus A."/>
            <person name="Cheng J.-F."/>
            <person name="Goodwin L."/>
            <person name="Pitluck S."/>
            <person name="Peters L."/>
            <person name="Mikhailova N."/>
            <person name="Teshima H."/>
            <person name="Detter J.C."/>
            <person name="Han C."/>
            <person name="Tapia R."/>
            <person name="Land M."/>
            <person name="Hauser L."/>
            <person name="Kyrpides N."/>
            <person name="Ivanova N."/>
            <person name="Pagani I."/>
            <person name="Mattes T."/>
            <person name="Holmes A."/>
            <person name="Rutledge P."/>
            <person name="Paulsen I."/>
            <person name="Coleman N."/>
            <person name="Woyke T."/>
        </authorList>
    </citation>
    <scope>NUCLEOTIDE SEQUENCE [LARGE SCALE GENOMIC DNA]</scope>
    <source>
        <strain evidence="2 3">NBB4</strain>
        <plasmid evidence="2 3">pMYCCH.01</plasmid>
    </source>
</reference>
<gene>
    <name evidence="2" type="ordered locus">Mycch_5362</name>
</gene>
<organism evidence="2 3">
    <name type="scientific">Mycolicibacterium chubuense (strain NBB4)</name>
    <name type="common">Mycobacterium chubuense</name>
    <dbReference type="NCBI Taxonomy" id="710421"/>
    <lineage>
        <taxon>Bacteria</taxon>
        <taxon>Bacillati</taxon>
        <taxon>Actinomycetota</taxon>
        <taxon>Actinomycetes</taxon>
        <taxon>Mycobacteriales</taxon>
        <taxon>Mycobacteriaceae</taxon>
        <taxon>Mycolicibacterium</taxon>
    </lineage>
</organism>
<evidence type="ECO:0000313" key="3">
    <source>
        <dbReference type="Proteomes" id="UP000006057"/>
    </source>
</evidence>
<keyword evidence="3" id="KW-1185">Reference proteome</keyword>
<dbReference type="HOGENOM" id="CLU_1193789_0_0_11"/>